<evidence type="ECO:0000313" key="2">
    <source>
        <dbReference type="Proteomes" id="UP000626844"/>
    </source>
</evidence>
<dbReference type="Proteomes" id="UP000626844">
    <property type="component" value="Unassembled WGS sequence"/>
</dbReference>
<evidence type="ECO:0000313" key="1">
    <source>
        <dbReference type="EMBL" id="MBD1379136.1"/>
    </source>
</evidence>
<comment type="caution">
    <text evidence="1">The sequence shown here is derived from an EMBL/GenBank/DDBJ whole genome shotgun (WGS) entry which is preliminary data.</text>
</comment>
<accession>A0A926NDB7</accession>
<organism evidence="1 2">
    <name type="scientific">Metabacillus arenae</name>
    <dbReference type="NCBI Taxonomy" id="2771434"/>
    <lineage>
        <taxon>Bacteria</taxon>
        <taxon>Bacillati</taxon>
        <taxon>Bacillota</taxon>
        <taxon>Bacilli</taxon>
        <taxon>Bacillales</taxon>
        <taxon>Bacillaceae</taxon>
        <taxon>Metabacillus</taxon>
    </lineage>
</organism>
<proteinExistence type="predicted"/>
<sequence>MSTVYCEYQEEDLWEVATLLDLENQSEEVLFDTMKEHKNIELQNMKKVLHNNLHNLSNEDIEYYLHTAMGRIDEEINELEFDGRMIENSYHENKYIIYLNEYKDRVKGMFDEFI</sequence>
<dbReference type="RefSeq" id="WP_191155478.1">
    <property type="nucleotide sequence ID" value="NZ_JACXAI010000002.1"/>
</dbReference>
<name>A0A926NDB7_9BACI</name>
<keyword evidence="2" id="KW-1185">Reference proteome</keyword>
<reference evidence="1" key="1">
    <citation type="submission" date="2020-09" db="EMBL/GenBank/DDBJ databases">
        <title>A novel bacterium of genus Bacillus, isolated from South China Sea.</title>
        <authorList>
            <person name="Huang H."/>
            <person name="Mo K."/>
            <person name="Hu Y."/>
        </authorList>
    </citation>
    <scope>NUCLEOTIDE SEQUENCE</scope>
    <source>
        <strain evidence="1">IB182487</strain>
    </source>
</reference>
<protein>
    <submittedName>
        <fullName evidence="1">Uncharacterized protein</fullName>
    </submittedName>
</protein>
<dbReference type="EMBL" id="JACXAI010000002">
    <property type="protein sequence ID" value="MBD1379136.1"/>
    <property type="molecule type" value="Genomic_DNA"/>
</dbReference>
<dbReference type="AlphaFoldDB" id="A0A926NDB7"/>
<gene>
    <name evidence="1" type="ORF">IC621_02735</name>
</gene>